<keyword evidence="2" id="KW-0238">DNA-binding</keyword>
<evidence type="ECO:0000313" key="5">
    <source>
        <dbReference type="EMBL" id="KKR99180.1"/>
    </source>
</evidence>
<dbReference type="InterPro" id="IPR050807">
    <property type="entry name" value="TransReg_Diox_bact_type"/>
</dbReference>
<dbReference type="Gene3D" id="1.10.260.40">
    <property type="entry name" value="lambda repressor-like DNA-binding domains"/>
    <property type="match status" value="1"/>
</dbReference>
<dbReference type="Proteomes" id="UP000034108">
    <property type="component" value="Unassembled WGS sequence"/>
</dbReference>
<dbReference type="EMBL" id="LCAV01000009">
    <property type="protein sequence ID" value="KKR99180.1"/>
    <property type="molecule type" value="Genomic_DNA"/>
</dbReference>
<dbReference type="CDD" id="cd00093">
    <property type="entry name" value="HTH_XRE"/>
    <property type="match status" value="1"/>
</dbReference>
<keyword evidence="1" id="KW-0805">Transcription regulation</keyword>
<comment type="caution">
    <text evidence="5">The sequence shown here is derived from an EMBL/GenBank/DDBJ whole genome shotgun (WGS) entry which is preliminary data.</text>
</comment>
<dbReference type="InterPro" id="IPR010982">
    <property type="entry name" value="Lambda_DNA-bd_dom_sf"/>
</dbReference>
<dbReference type="GO" id="GO:0003677">
    <property type="term" value="F:DNA binding"/>
    <property type="evidence" value="ECO:0007669"/>
    <property type="project" value="UniProtKB-KW"/>
</dbReference>
<dbReference type="InterPro" id="IPR001387">
    <property type="entry name" value="Cro/C1-type_HTH"/>
</dbReference>
<dbReference type="GO" id="GO:0003700">
    <property type="term" value="F:DNA-binding transcription factor activity"/>
    <property type="evidence" value="ECO:0007669"/>
    <property type="project" value="TreeGrafter"/>
</dbReference>
<evidence type="ECO:0000256" key="2">
    <source>
        <dbReference type="ARBA" id="ARBA00023125"/>
    </source>
</evidence>
<accession>A0A0G0XQM6</accession>
<evidence type="ECO:0000259" key="4">
    <source>
        <dbReference type="PROSITE" id="PS50943"/>
    </source>
</evidence>
<gene>
    <name evidence="5" type="ORF">UU49_C0009G0017</name>
</gene>
<proteinExistence type="predicted"/>
<feature type="domain" description="HTH cro/C1-type" evidence="4">
    <location>
        <begin position="12"/>
        <end position="66"/>
    </location>
</feature>
<sequence length="68" mass="7595">MAQISKTLGQNIKRIRLSRKMSQGDICRAIDMDRSYMSAIESGKKNVTIAVVEKLARALDVSVDELLK</sequence>
<dbReference type="SMART" id="SM00530">
    <property type="entry name" value="HTH_XRE"/>
    <property type="match status" value="1"/>
</dbReference>
<protein>
    <recommendedName>
        <fullName evidence="4">HTH cro/C1-type domain-containing protein</fullName>
    </recommendedName>
</protein>
<dbReference type="Pfam" id="PF01381">
    <property type="entry name" value="HTH_3"/>
    <property type="match status" value="1"/>
</dbReference>
<dbReference type="STRING" id="1619048.UU49_C0009G0017"/>
<keyword evidence="3" id="KW-0804">Transcription</keyword>
<dbReference type="SUPFAM" id="SSF47413">
    <property type="entry name" value="lambda repressor-like DNA-binding domains"/>
    <property type="match status" value="1"/>
</dbReference>
<reference evidence="5 6" key="1">
    <citation type="journal article" date="2015" name="Nature">
        <title>rRNA introns, odd ribosomes, and small enigmatic genomes across a large radiation of phyla.</title>
        <authorList>
            <person name="Brown C.T."/>
            <person name="Hug L.A."/>
            <person name="Thomas B.C."/>
            <person name="Sharon I."/>
            <person name="Castelle C.J."/>
            <person name="Singh A."/>
            <person name="Wilkins M.J."/>
            <person name="Williams K.H."/>
            <person name="Banfield J.F."/>
        </authorList>
    </citation>
    <scope>NUCLEOTIDE SEQUENCE [LARGE SCALE GENOMIC DNA]</scope>
</reference>
<evidence type="ECO:0000313" key="6">
    <source>
        <dbReference type="Proteomes" id="UP000034108"/>
    </source>
</evidence>
<dbReference type="PANTHER" id="PTHR46797:SF23">
    <property type="entry name" value="HTH-TYPE TRANSCRIPTIONAL REGULATOR SUTR"/>
    <property type="match status" value="1"/>
</dbReference>
<dbReference type="PROSITE" id="PS50943">
    <property type="entry name" value="HTH_CROC1"/>
    <property type="match status" value="1"/>
</dbReference>
<organism evidence="5 6">
    <name type="scientific">Candidatus Magasanikbacteria bacterium GW2011_GWC2_41_17</name>
    <dbReference type="NCBI Taxonomy" id="1619048"/>
    <lineage>
        <taxon>Bacteria</taxon>
        <taxon>Candidatus Magasanikiibacteriota</taxon>
    </lineage>
</organism>
<dbReference type="AlphaFoldDB" id="A0A0G0XQM6"/>
<dbReference type="GO" id="GO:0005829">
    <property type="term" value="C:cytosol"/>
    <property type="evidence" value="ECO:0007669"/>
    <property type="project" value="TreeGrafter"/>
</dbReference>
<name>A0A0G0XQM6_9BACT</name>
<evidence type="ECO:0000256" key="1">
    <source>
        <dbReference type="ARBA" id="ARBA00023015"/>
    </source>
</evidence>
<dbReference type="PANTHER" id="PTHR46797">
    <property type="entry name" value="HTH-TYPE TRANSCRIPTIONAL REGULATOR"/>
    <property type="match status" value="1"/>
</dbReference>
<evidence type="ECO:0000256" key="3">
    <source>
        <dbReference type="ARBA" id="ARBA00023163"/>
    </source>
</evidence>